<reference evidence="14 15" key="1">
    <citation type="submission" date="2022-03" db="EMBL/GenBank/DDBJ databases">
        <title>Complete genome sequence of Lysobacter capsici VKM B-2533 and Lysobacter gummosus 10.1.1, promising sources of lytic agents.</title>
        <authorList>
            <person name="Tarlachkov S.V."/>
            <person name="Kudryakova I.V."/>
            <person name="Afoshin A.S."/>
            <person name="Leontyevskaya E.A."/>
            <person name="Leontyevskaya N.V."/>
        </authorList>
    </citation>
    <scope>NUCLEOTIDE SEQUENCE [LARGE SCALE GENOMIC DNA]</scope>
    <source>
        <strain evidence="14 15">10.1.1</strain>
    </source>
</reference>
<dbReference type="InterPro" id="IPR000531">
    <property type="entry name" value="Beta-barrel_TonB"/>
</dbReference>
<evidence type="ECO:0000256" key="1">
    <source>
        <dbReference type="ARBA" id="ARBA00004571"/>
    </source>
</evidence>
<evidence type="ECO:0000256" key="9">
    <source>
        <dbReference type="ARBA" id="ARBA00023237"/>
    </source>
</evidence>
<dbReference type="PANTHER" id="PTHR47234:SF1">
    <property type="entry name" value="TONB-DEPENDENT RECEPTOR"/>
    <property type="match status" value="1"/>
</dbReference>
<dbReference type="Gene3D" id="2.170.130.10">
    <property type="entry name" value="TonB-dependent receptor, plug domain"/>
    <property type="match status" value="1"/>
</dbReference>
<evidence type="ECO:0000256" key="5">
    <source>
        <dbReference type="ARBA" id="ARBA00022692"/>
    </source>
</evidence>
<gene>
    <name evidence="14" type="ORF">MOV92_03550</name>
</gene>
<keyword evidence="8 10" id="KW-0472">Membrane</keyword>
<evidence type="ECO:0000256" key="2">
    <source>
        <dbReference type="ARBA" id="ARBA00022448"/>
    </source>
</evidence>
<evidence type="ECO:0000313" key="15">
    <source>
        <dbReference type="Proteomes" id="UP000829194"/>
    </source>
</evidence>
<dbReference type="InterPro" id="IPR036942">
    <property type="entry name" value="Beta-barrel_TonB_sf"/>
</dbReference>
<evidence type="ECO:0000256" key="6">
    <source>
        <dbReference type="ARBA" id="ARBA00023004"/>
    </source>
</evidence>
<evidence type="ECO:0000256" key="3">
    <source>
        <dbReference type="ARBA" id="ARBA00022452"/>
    </source>
</evidence>
<keyword evidence="4" id="KW-0406">Ion transport</keyword>
<dbReference type="PANTHER" id="PTHR47234">
    <property type="match status" value="1"/>
</dbReference>
<dbReference type="Pfam" id="PF07715">
    <property type="entry name" value="Plug"/>
    <property type="match status" value="1"/>
</dbReference>
<feature type="domain" description="Secretin/TonB short N-terminal" evidence="13">
    <location>
        <begin position="55"/>
        <end position="106"/>
    </location>
</feature>
<dbReference type="InterPro" id="IPR039426">
    <property type="entry name" value="TonB-dep_rcpt-like"/>
</dbReference>
<feature type="chain" id="PRO_5046132161" evidence="12">
    <location>
        <begin position="23"/>
        <end position="954"/>
    </location>
</feature>
<protein>
    <submittedName>
        <fullName evidence="14">TonB-dependent receptor</fullName>
    </submittedName>
</protein>
<evidence type="ECO:0000256" key="10">
    <source>
        <dbReference type="PROSITE-ProRule" id="PRU01360"/>
    </source>
</evidence>
<comment type="subcellular location">
    <subcellularLocation>
        <location evidence="1 10">Cell outer membrane</location>
        <topology evidence="1 10">Multi-pass membrane protein</topology>
    </subcellularLocation>
</comment>
<sequence>MAKIAYAFIVSVALTFSPVAGALQAPQGDIPADGYNIPPGALDDALNAFASRNRLQLIYAPALVARRRSAGLKGRPGIREGLAQLLDGTGLTAVAVKANVYLLQPAPRPRPKLVPQPFVQKPQALPKAPTTTELDTVHVTGTRIGRAAFESSLPLTLITNEQIRASGHQTLFDLLRLTPGMTGHHPRNVATEGGASQVPSAAAASASLYSLGPRATLFLVDGRRMANYGLVSTDMGALTDLNGIPLSMVDHIEIAHGGASAIYGADAMAGVVNIILKKDYRGAEVGGSFGVSQRGDAEQQREYASFGEQTPGGGSVFVSIDHFTRNPLIGSQRKWSTLDQSRNGLADRRFRSGFGYRDPYEVVAPIEGCDSLDGPPGDQVKDRCSLDVPQYVSLQPGITSNALYAYWRQPIGEDTEFYADVRATRVGLEMQNAPFFAGVNLPDDHPDAYKPNPNLDLNYWFSDVGPVRNRTVTSTRDYTAGIKGYRGKWEWDVSFSRRSNKVVNRIDGLINLPAAETAITTKSYHFNKTDENSPEVLADLSPQTTLGGEVVLDTLSGSIEGPLFTLPAGDVQIAAGFEARHEHLRNRPDNSFKQGDIALAQQLDDRNASRNTSAVYAEVNVPLHDKLWADVAWRVDRNSGYGNQVSPMFGVRWQPWKSLILRGSFGEGYRAPTLAELRRPLLVDTLAAVRADASTRPCLYDYEIACVVEQRATINPDLRPETSTSRSLGLIWTPSESFTATLNRYRIRRRNEILAINATGRPDLFPEALVRDEEGNLTTVETYLDNIGSTEVRGWEIDTEYRRQTQDWGNFAFRLNGHYMDRLLRRPHQAEQELDYAGYGTPNRTVLGSVRWTYRDWIATLNLRYMGHAKVIVTRPGVACPVIDDIPARCRTPSATLLGLDLAYGGFDKWLIGLNISNLNDLRPVNYDYNLGGYSIVDDDPVGRYYLISAAYRF</sequence>
<evidence type="ECO:0000256" key="11">
    <source>
        <dbReference type="RuleBase" id="RU003357"/>
    </source>
</evidence>
<keyword evidence="15" id="KW-1185">Reference proteome</keyword>
<accession>A0ABY3XFG1</accession>
<name>A0ABY3XFG1_9GAMM</name>
<dbReference type="SMART" id="SM00965">
    <property type="entry name" value="STN"/>
    <property type="match status" value="1"/>
</dbReference>
<dbReference type="EMBL" id="CP093547">
    <property type="protein sequence ID" value="UNP30365.1"/>
    <property type="molecule type" value="Genomic_DNA"/>
</dbReference>
<evidence type="ECO:0000256" key="8">
    <source>
        <dbReference type="ARBA" id="ARBA00023136"/>
    </source>
</evidence>
<evidence type="ECO:0000259" key="13">
    <source>
        <dbReference type="SMART" id="SM00965"/>
    </source>
</evidence>
<comment type="similarity">
    <text evidence="10 11">Belongs to the TonB-dependent receptor family.</text>
</comment>
<keyword evidence="5 10" id="KW-0812">Transmembrane</keyword>
<evidence type="ECO:0000256" key="7">
    <source>
        <dbReference type="ARBA" id="ARBA00023077"/>
    </source>
</evidence>
<dbReference type="InterPro" id="IPR011662">
    <property type="entry name" value="Secretin/TonB_short_N"/>
</dbReference>
<evidence type="ECO:0000313" key="14">
    <source>
        <dbReference type="EMBL" id="UNP30365.1"/>
    </source>
</evidence>
<feature type="signal peptide" evidence="12">
    <location>
        <begin position="1"/>
        <end position="22"/>
    </location>
</feature>
<dbReference type="SUPFAM" id="SSF56935">
    <property type="entry name" value="Porins"/>
    <property type="match status" value="1"/>
</dbReference>
<dbReference type="InterPro" id="IPR037066">
    <property type="entry name" value="Plug_dom_sf"/>
</dbReference>
<keyword evidence="2 10" id="KW-0813">Transport</keyword>
<organism evidence="14 15">
    <name type="scientific">Lysobacter gummosus</name>
    <dbReference type="NCBI Taxonomy" id="262324"/>
    <lineage>
        <taxon>Bacteria</taxon>
        <taxon>Pseudomonadati</taxon>
        <taxon>Pseudomonadota</taxon>
        <taxon>Gammaproteobacteria</taxon>
        <taxon>Lysobacterales</taxon>
        <taxon>Lysobacteraceae</taxon>
        <taxon>Lysobacter</taxon>
    </lineage>
</organism>
<keyword evidence="3 10" id="KW-1134">Transmembrane beta strand</keyword>
<dbReference type="RefSeq" id="WP_057941604.1">
    <property type="nucleotide sequence ID" value="NZ_CP011131.1"/>
</dbReference>
<keyword evidence="7 11" id="KW-0798">TonB box</keyword>
<dbReference type="InterPro" id="IPR012910">
    <property type="entry name" value="Plug_dom"/>
</dbReference>
<keyword evidence="9 10" id="KW-0998">Cell outer membrane</keyword>
<keyword evidence="12" id="KW-0732">Signal</keyword>
<evidence type="ECO:0000256" key="12">
    <source>
        <dbReference type="SAM" id="SignalP"/>
    </source>
</evidence>
<keyword evidence="4" id="KW-0410">Iron transport</keyword>
<proteinExistence type="inferred from homology"/>
<dbReference type="Pfam" id="PF00593">
    <property type="entry name" value="TonB_dep_Rec_b-barrel"/>
    <property type="match status" value="1"/>
</dbReference>
<keyword evidence="14" id="KW-0675">Receptor</keyword>
<dbReference type="PROSITE" id="PS52016">
    <property type="entry name" value="TONB_DEPENDENT_REC_3"/>
    <property type="match status" value="1"/>
</dbReference>
<dbReference type="Gene3D" id="2.40.170.20">
    <property type="entry name" value="TonB-dependent receptor, beta-barrel domain"/>
    <property type="match status" value="1"/>
</dbReference>
<dbReference type="Proteomes" id="UP000829194">
    <property type="component" value="Chromosome"/>
</dbReference>
<keyword evidence="6" id="KW-0408">Iron</keyword>
<dbReference type="Gene3D" id="3.55.50.30">
    <property type="match status" value="1"/>
</dbReference>
<evidence type="ECO:0000256" key="4">
    <source>
        <dbReference type="ARBA" id="ARBA00022496"/>
    </source>
</evidence>